<keyword evidence="6" id="KW-0675">Receptor</keyword>
<sequence>MEKSCSNSFVTYKRRYLNLLLLCLNLIITYFQQTIYTSIANVTTEYYHVNYIHVNLTGLSWDITSILFYYIFGKFVEKFGLETSMVVSAFINALSASFKCIAVKRNLFWLLLTCQFICAAVNKLFVLSMSVMATTWFKSNEFALAVGICEAAIAIGITISFLFPGLDKPPTPPCLAEQRRANVKRQSIRKLLKNKNFVLLVACIGLVDGIYAAINYTLNQSVLSQFANGNDVVSIAGVINSLSSIPGSIFAGILLKKCSKFKLLHIFYSVFLTFSTALYILSLWLQFALLLYLSSVFLGLSAIGTMVLIYDYVVEVTYPYPESVSFGVLFTFMYAPTLLSAPLITLLIPKYGAVIANSVNLVFGFLSIFLAIFVSEDLRRKKANEEAAQSPEQIIELMEVKN</sequence>
<dbReference type="EMBL" id="NCKU01000128">
    <property type="protein sequence ID" value="RWS17050.1"/>
    <property type="molecule type" value="Genomic_DNA"/>
</dbReference>
<feature type="transmembrane region" description="Helical" evidence="5">
    <location>
        <begin position="291"/>
        <end position="314"/>
    </location>
</feature>
<reference evidence="6 7" key="1">
    <citation type="journal article" date="2018" name="Gigascience">
        <title>Genomes of trombidid mites reveal novel predicted allergens and laterally-transferred genes associated with secondary metabolism.</title>
        <authorList>
            <person name="Dong X."/>
            <person name="Chaisiri K."/>
            <person name="Xia D."/>
            <person name="Armstrong S.D."/>
            <person name="Fang Y."/>
            <person name="Donnelly M.J."/>
            <person name="Kadowaki T."/>
            <person name="McGarry J.W."/>
            <person name="Darby A.C."/>
            <person name="Makepeace B.L."/>
        </authorList>
    </citation>
    <scope>NUCLEOTIDE SEQUENCE [LARGE SCALE GENOMIC DNA]</scope>
    <source>
        <strain evidence="6">UoL-WK</strain>
    </source>
</reference>
<accession>A0A3S3SM47</accession>
<feature type="transmembrane region" description="Helical" evidence="5">
    <location>
        <begin position="107"/>
        <end position="130"/>
    </location>
</feature>
<dbReference type="GO" id="GO:0015232">
    <property type="term" value="F:heme transmembrane transporter activity"/>
    <property type="evidence" value="ECO:0007669"/>
    <property type="project" value="TreeGrafter"/>
</dbReference>
<feature type="transmembrane region" description="Helical" evidence="5">
    <location>
        <begin position="354"/>
        <end position="374"/>
    </location>
</feature>
<keyword evidence="2 5" id="KW-0812">Transmembrane</keyword>
<dbReference type="GO" id="GO:0016020">
    <property type="term" value="C:membrane"/>
    <property type="evidence" value="ECO:0007669"/>
    <property type="project" value="UniProtKB-SubCell"/>
</dbReference>
<dbReference type="Pfam" id="PF07690">
    <property type="entry name" value="MFS_1"/>
    <property type="match status" value="1"/>
</dbReference>
<dbReference type="PANTHER" id="PTHR10924">
    <property type="entry name" value="MAJOR FACILITATOR SUPERFAMILY PROTEIN-RELATED"/>
    <property type="match status" value="1"/>
</dbReference>
<evidence type="ECO:0000256" key="5">
    <source>
        <dbReference type="SAM" id="Phobius"/>
    </source>
</evidence>
<dbReference type="Proteomes" id="UP000285301">
    <property type="component" value="Unassembled WGS sequence"/>
</dbReference>
<comment type="subcellular location">
    <subcellularLocation>
        <location evidence="1">Membrane</location>
        <topology evidence="1">Multi-pass membrane protein</topology>
    </subcellularLocation>
</comment>
<dbReference type="PANTHER" id="PTHR10924:SF4">
    <property type="entry name" value="GH15861P"/>
    <property type="match status" value="1"/>
</dbReference>
<feature type="transmembrane region" description="Helical" evidence="5">
    <location>
        <begin position="142"/>
        <end position="163"/>
    </location>
</feature>
<dbReference type="SUPFAM" id="SSF103473">
    <property type="entry name" value="MFS general substrate transporter"/>
    <property type="match status" value="1"/>
</dbReference>
<evidence type="ECO:0000256" key="4">
    <source>
        <dbReference type="ARBA" id="ARBA00023136"/>
    </source>
</evidence>
<evidence type="ECO:0000313" key="7">
    <source>
        <dbReference type="Proteomes" id="UP000285301"/>
    </source>
</evidence>
<feature type="transmembrane region" description="Helical" evidence="5">
    <location>
        <begin position="266"/>
        <end position="285"/>
    </location>
</feature>
<feature type="transmembrane region" description="Helical" evidence="5">
    <location>
        <begin position="51"/>
        <end position="72"/>
    </location>
</feature>
<feature type="transmembrane region" description="Helical" evidence="5">
    <location>
        <begin position="16"/>
        <end position="39"/>
    </location>
</feature>
<keyword evidence="3 5" id="KW-1133">Transmembrane helix</keyword>
<keyword evidence="4 5" id="KW-0472">Membrane</keyword>
<dbReference type="InterPro" id="IPR036259">
    <property type="entry name" value="MFS_trans_sf"/>
</dbReference>
<dbReference type="InterPro" id="IPR011701">
    <property type="entry name" value="MFS"/>
</dbReference>
<keyword evidence="7" id="KW-1185">Reference proteome</keyword>
<dbReference type="Gene3D" id="1.20.1250.20">
    <property type="entry name" value="MFS general substrate transporter like domains"/>
    <property type="match status" value="2"/>
</dbReference>
<comment type="caution">
    <text evidence="6">The sequence shown here is derived from an EMBL/GenBank/DDBJ whole genome shotgun (WGS) entry which is preliminary data.</text>
</comment>
<evidence type="ECO:0000256" key="1">
    <source>
        <dbReference type="ARBA" id="ARBA00004141"/>
    </source>
</evidence>
<feature type="transmembrane region" description="Helical" evidence="5">
    <location>
        <begin position="234"/>
        <end position="254"/>
    </location>
</feature>
<evidence type="ECO:0000256" key="2">
    <source>
        <dbReference type="ARBA" id="ARBA00022692"/>
    </source>
</evidence>
<gene>
    <name evidence="6" type="ORF">B4U79_17846</name>
</gene>
<proteinExistence type="predicted"/>
<dbReference type="InterPro" id="IPR049680">
    <property type="entry name" value="FLVCR1-2_SLC49-like"/>
</dbReference>
<feature type="transmembrane region" description="Helical" evidence="5">
    <location>
        <begin position="326"/>
        <end position="348"/>
    </location>
</feature>
<dbReference type="GO" id="GO:0097037">
    <property type="term" value="P:heme export"/>
    <property type="evidence" value="ECO:0007669"/>
    <property type="project" value="TreeGrafter"/>
</dbReference>
<dbReference type="OrthoDB" id="422206at2759"/>
<evidence type="ECO:0000313" key="6">
    <source>
        <dbReference type="EMBL" id="RWS17050.1"/>
    </source>
</evidence>
<evidence type="ECO:0000256" key="3">
    <source>
        <dbReference type="ARBA" id="ARBA00022989"/>
    </source>
</evidence>
<organism evidence="6 7">
    <name type="scientific">Dinothrombium tinctorium</name>
    <dbReference type="NCBI Taxonomy" id="1965070"/>
    <lineage>
        <taxon>Eukaryota</taxon>
        <taxon>Metazoa</taxon>
        <taxon>Ecdysozoa</taxon>
        <taxon>Arthropoda</taxon>
        <taxon>Chelicerata</taxon>
        <taxon>Arachnida</taxon>
        <taxon>Acari</taxon>
        <taxon>Acariformes</taxon>
        <taxon>Trombidiformes</taxon>
        <taxon>Prostigmata</taxon>
        <taxon>Anystina</taxon>
        <taxon>Parasitengona</taxon>
        <taxon>Trombidioidea</taxon>
        <taxon>Trombidiidae</taxon>
        <taxon>Dinothrombium</taxon>
    </lineage>
</organism>
<dbReference type="GO" id="GO:0020037">
    <property type="term" value="F:heme binding"/>
    <property type="evidence" value="ECO:0007669"/>
    <property type="project" value="TreeGrafter"/>
</dbReference>
<name>A0A3S3SM47_9ACAR</name>
<feature type="transmembrane region" description="Helical" evidence="5">
    <location>
        <begin position="197"/>
        <end position="214"/>
    </location>
</feature>
<protein>
    <submittedName>
        <fullName evidence="6">Feline leukemia virus subgroup C receptor-related protein 2-like isoform X1</fullName>
    </submittedName>
</protein>
<dbReference type="AlphaFoldDB" id="A0A3S3SM47"/>